<name>A0A9P6B1E6_9AGAM</name>
<dbReference type="SUPFAM" id="SSF55856">
    <property type="entry name" value="Cytochrome b5-like heme/steroid binding domain"/>
    <property type="match status" value="1"/>
</dbReference>
<dbReference type="InterPro" id="IPR001199">
    <property type="entry name" value="Cyt_B5-like_heme/steroid-bd"/>
</dbReference>
<dbReference type="PANTHER" id="PTHR10281">
    <property type="entry name" value="MEMBRANE-ASSOCIATED PROGESTERONE RECEPTOR COMPONENT-RELATED"/>
    <property type="match status" value="1"/>
</dbReference>
<keyword evidence="3" id="KW-0472">Membrane</keyword>
<keyword evidence="3" id="KW-0812">Transmembrane</keyword>
<dbReference type="AlphaFoldDB" id="A0A9P6B1E6"/>
<feature type="domain" description="Cytochrome b5 heme-binding" evidence="4">
    <location>
        <begin position="130"/>
        <end position="227"/>
    </location>
</feature>
<keyword evidence="6" id="KW-1185">Reference proteome</keyword>
<protein>
    <recommendedName>
        <fullName evidence="4">Cytochrome b5 heme-binding domain-containing protein</fullName>
    </recommendedName>
</protein>
<evidence type="ECO:0000313" key="5">
    <source>
        <dbReference type="EMBL" id="KAF9515235.1"/>
    </source>
</evidence>
<dbReference type="GO" id="GO:0016020">
    <property type="term" value="C:membrane"/>
    <property type="evidence" value="ECO:0007669"/>
    <property type="project" value="TreeGrafter"/>
</dbReference>
<dbReference type="Proteomes" id="UP000886523">
    <property type="component" value="Unassembled WGS sequence"/>
</dbReference>
<dbReference type="GO" id="GO:0012505">
    <property type="term" value="C:endomembrane system"/>
    <property type="evidence" value="ECO:0007669"/>
    <property type="project" value="TreeGrafter"/>
</dbReference>
<feature type="region of interest" description="Disordered" evidence="2">
    <location>
        <begin position="234"/>
        <end position="269"/>
    </location>
</feature>
<evidence type="ECO:0000256" key="2">
    <source>
        <dbReference type="SAM" id="MobiDB-lite"/>
    </source>
</evidence>
<keyword evidence="3" id="KW-1133">Transmembrane helix</keyword>
<dbReference type="PANTHER" id="PTHR10281:SF76">
    <property type="entry name" value="CALCUTTA CUP-RELATED"/>
    <property type="match status" value="1"/>
</dbReference>
<evidence type="ECO:0000313" key="6">
    <source>
        <dbReference type="Proteomes" id="UP000886523"/>
    </source>
</evidence>
<organism evidence="5 6">
    <name type="scientific">Hydnum rufescens UP504</name>
    <dbReference type="NCBI Taxonomy" id="1448309"/>
    <lineage>
        <taxon>Eukaryota</taxon>
        <taxon>Fungi</taxon>
        <taxon>Dikarya</taxon>
        <taxon>Basidiomycota</taxon>
        <taxon>Agaricomycotina</taxon>
        <taxon>Agaricomycetes</taxon>
        <taxon>Cantharellales</taxon>
        <taxon>Hydnaceae</taxon>
        <taxon>Hydnum</taxon>
    </lineage>
</organism>
<dbReference type="EMBL" id="MU128952">
    <property type="protein sequence ID" value="KAF9515235.1"/>
    <property type="molecule type" value="Genomic_DNA"/>
</dbReference>
<accession>A0A9P6B1E6</accession>
<feature type="transmembrane region" description="Helical" evidence="3">
    <location>
        <begin position="82"/>
        <end position="105"/>
    </location>
</feature>
<proteinExistence type="inferred from homology"/>
<dbReference type="Gene3D" id="3.10.120.10">
    <property type="entry name" value="Cytochrome b5-like heme/steroid binding domain"/>
    <property type="match status" value="1"/>
</dbReference>
<comment type="similarity">
    <text evidence="1">Belongs to the cytochrome b5 family. MAPR subfamily.</text>
</comment>
<dbReference type="SMART" id="SM01117">
    <property type="entry name" value="Cyt-b5"/>
    <property type="match status" value="1"/>
</dbReference>
<comment type="caution">
    <text evidence="5">The sequence shown here is derived from an EMBL/GenBank/DDBJ whole genome shotgun (WGS) entry which is preliminary data.</text>
</comment>
<evidence type="ECO:0000259" key="4">
    <source>
        <dbReference type="SMART" id="SM01117"/>
    </source>
</evidence>
<evidence type="ECO:0000256" key="1">
    <source>
        <dbReference type="ARBA" id="ARBA00038357"/>
    </source>
</evidence>
<sequence length="269" mass="29961">MDEVNPPPPGGRNYVDKKIRDARGNLVSDKTANKPFLVYREWKVKEEEKERLKAEKAKRRAEKIARGEALGPEDELEKEPSAVLAIAQLVLFLVGSVVLAGWFITGSPLWGYDGKWAHLRTYIPQPQKLFTIEELARHDGSTPGTPIYLAIDAKVYDVTAGAHNYGIGGGYHNFAGIDASRAWATQCLRGHRTHDLRGLTAEELRSKDHWRNFFDNNRKYPHIGRVLLIPIDPQSPIPGACETDNPKSPSIGPQPPPPHQPSGKANKEL</sequence>
<dbReference type="InterPro" id="IPR036400">
    <property type="entry name" value="Cyt_B5-like_heme/steroid_sf"/>
</dbReference>
<dbReference type="InterPro" id="IPR050577">
    <property type="entry name" value="MAPR/NEUFC/NENF-like"/>
</dbReference>
<reference evidence="5" key="1">
    <citation type="journal article" date="2020" name="Nat. Commun.">
        <title>Large-scale genome sequencing of mycorrhizal fungi provides insights into the early evolution of symbiotic traits.</title>
        <authorList>
            <person name="Miyauchi S."/>
            <person name="Kiss E."/>
            <person name="Kuo A."/>
            <person name="Drula E."/>
            <person name="Kohler A."/>
            <person name="Sanchez-Garcia M."/>
            <person name="Morin E."/>
            <person name="Andreopoulos B."/>
            <person name="Barry K.W."/>
            <person name="Bonito G."/>
            <person name="Buee M."/>
            <person name="Carver A."/>
            <person name="Chen C."/>
            <person name="Cichocki N."/>
            <person name="Clum A."/>
            <person name="Culley D."/>
            <person name="Crous P.W."/>
            <person name="Fauchery L."/>
            <person name="Girlanda M."/>
            <person name="Hayes R.D."/>
            <person name="Keri Z."/>
            <person name="LaButti K."/>
            <person name="Lipzen A."/>
            <person name="Lombard V."/>
            <person name="Magnuson J."/>
            <person name="Maillard F."/>
            <person name="Murat C."/>
            <person name="Nolan M."/>
            <person name="Ohm R.A."/>
            <person name="Pangilinan J."/>
            <person name="Pereira M.F."/>
            <person name="Perotto S."/>
            <person name="Peter M."/>
            <person name="Pfister S."/>
            <person name="Riley R."/>
            <person name="Sitrit Y."/>
            <person name="Stielow J.B."/>
            <person name="Szollosi G."/>
            <person name="Zifcakova L."/>
            <person name="Stursova M."/>
            <person name="Spatafora J.W."/>
            <person name="Tedersoo L."/>
            <person name="Vaario L.M."/>
            <person name="Yamada A."/>
            <person name="Yan M."/>
            <person name="Wang P."/>
            <person name="Xu J."/>
            <person name="Bruns T."/>
            <person name="Baldrian P."/>
            <person name="Vilgalys R."/>
            <person name="Dunand C."/>
            <person name="Henrissat B."/>
            <person name="Grigoriev I.V."/>
            <person name="Hibbett D."/>
            <person name="Nagy L.G."/>
            <person name="Martin F.M."/>
        </authorList>
    </citation>
    <scope>NUCLEOTIDE SEQUENCE</scope>
    <source>
        <strain evidence="5">UP504</strain>
    </source>
</reference>
<dbReference type="Pfam" id="PF00173">
    <property type="entry name" value="Cyt-b5"/>
    <property type="match status" value="1"/>
</dbReference>
<evidence type="ECO:0000256" key="3">
    <source>
        <dbReference type="SAM" id="Phobius"/>
    </source>
</evidence>
<gene>
    <name evidence="5" type="ORF">BS47DRAFT_1294139</name>
</gene>
<dbReference type="OrthoDB" id="10257697at2759"/>